<dbReference type="EMBL" id="CP015163">
    <property type="protein sequence ID" value="AXB48642.1"/>
    <property type="molecule type" value="Genomic_DNA"/>
</dbReference>
<protein>
    <recommendedName>
        <fullName evidence="3">DUF2867 domain-containing protein</fullName>
    </recommendedName>
</protein>
<organism evidence="1 2">
    <name type="scientific">Amycolatopsis albispora</name>
    <dbReference type="NCBI Taxonomy" id="1804986"/>
    <lineage>
        <taxon>Bacteria</taxon>
        <taxon>Bacillati</taxon>
        <taxon>Actinomycetota</taxon>
        <taxon>Actinomycetes</taxon>
        <taxon>Pseudonocardiales</taxon>
        <taxon>Pseudonocardiaceae</taxon>
        <taxon>Amycolatopsis</taxon>
    </lineage>
</organism>
<dbReference type="Proteomes" id="UP000250434">
    <property type="component" value="Chromosome"/>
</dbReference>
<dbReference type="AlphaFoldDB" id="A0A344LKR8"/>
<gene>
    <name evidence="1" type="ORF">A4R43_19690</name>
</gene>
<name>A0A344LKR8_9PSEU</name>
<proteinExistence type="predicted"/>
<evidence type="ECO:0000313" key="1">
    <source>
        <dbReference type="EMBL" id="AXB48642.1"/>
    </source>
</evidence>
<reference evidence="1 2" key="1">
    <citation type="submission" date="2016-04" db="EMBL/GenBank/DDBJ databases">
        <title>Complete genome sequence and analysis of deep-sea sediment isolate, Amycolatopsis sp. WP1.</title>
        <authorList>
            <person name="Wang H."/>
            <person name="Chen S."/>
            <person name="Wu Q."/>
        </authorList>
    </citation>
    <scope>NUCLEOTIDE SEQUENCE [LARGE SCALE GENOMIC DNA]</scope>
    <source>
        <strain evidence="1 2">WP1</strain>
    </source>
</reference>
<dbReference type="KEGG" id="aab:A4R43_19690"/>
<accession>A0A344LKR8</accession>
<evidence type="ECO:0000313" key="2">
    <source>
        <dbReference type="Proteomes" id="UP000250434"/>
    </source>
</evidence>
<keyword evidence="2" id="KW-1185">Reference proteome</keyword>
<evidence type="ECO:0008006" key="3">
    <source>
        <dbReference type="Google" id="ProtNLM"/>
    </source>
</evidence>
<sequence>MPAFTRRWENAWLTATSPLPGAHYADSFSRSVDVTATAEQWARALFGDVPGPAETLIWRGFLGLRLSRGASPETVAGWRIVERGEHRIRLEARSWFLTGNLVVEAKDGRLTLSTYLRYDRRLGRVVWPPLSAVHRYLAPGLLRDAKPRPISA</sequence>